<feature type="region of interest" description="Disordered" evidence="1">
    <location>
        <begin position="150"/>
        <end position="200"/>
    </location>
</feature>
<accession>A0AAI8VI39</accession>
<evidence type="ECO:0000313" key="2">
    <source>
        <dbReference type="EMBL" id="CAJ2508213.1"/>
    </source>
</evidence>
<reference evidence="2" key="1">
    <citation type="submission" date="2023-10" db="EMBL/GenBank/DDBJ databases">
        <authorList>
            <person name="Hackl T."/>
        </authorList>
    </citation>
    <scope>NUCLEOTIDE SEQUENCE</scope>
</reference>
<evidence type="ECO:0000256" key="1">
    <source>
        <dbReference type="SAM" id="MobiDB-lite"/>
    </source>
</evidence>
<keyword evidence="3" id="KW-1185">Reference proteome</keyword>
<gene>
    <name evidence="2" type="ORF">KHLLAP_LOCUS8681</name>
</gene>
<dbReference type="EMBL" id="CAUWAG010000010">
    <property type="protein sequence ID" value="CAJ2508213.1"/>
    <property type="molecule type" value="Genomic_DNA"/>
</dbReference>
<dbReference type="AlphaFoldDB" id="A0AAI8VI39"/>
<sequence length="377" mass="43284">MSHETVGSLLAVIANSLNDGLRIMMFADKRAWGPDEFELLRLLEETLDEAKKDFQELPTLVNGRFYYEEDRKSESLLDLRTLCTRFELHAQALKDWVRSGDITVADLSRDTLTLRQDLHGAQCRAARRIHNEAEAHTRCLGALQVFRAQQRPTSAEHAQQTHPQDQHPQQSQQSQSLHQHQHHYQQQWQQTQQQQHRGRAEMEEIASCNATGKFERFGERDIAFVCDYCDGFLVWEDLRSMPSTRAVALTEPHNNNNTSSGVVLGEPLSAAPTTTTAENWQARDFSMSTTTANEEKMVVFAPLAIANHLPPEPGEWQARILCPYCDDYYYEEPGDDGMERVRYTQDERGFEDVRHFQEHLEWNHTSLVPSASKCVVM</sequence>
<dbReference type="Proteomes" id="UP001295740">
    <property type="component" value="Unassembled WGS sequence"/>
</dbReference>
<name>A0AAI8VI39_9PEZI</name>
<feature type="compositionally biased region" description="Low complexity" evidence="1">
    <location>
        <begin position="160"/>
        <end position="195"/>
    </location>
</feature>
<evidence type="ECO:0000313" key="3">
    <source>
        <dbReference type="Proteomes" id="UP001295740"/>
    </source>
</evidence>
<proteinExistence type="predicted"/>
<organism evidence="2 3">
    <name type="scientific">Anthostomella pinea</name>
    <dbReference type="NCBI Taxonomy" id="933095"/>
    <lineage>
        <taxon>Eukaryota</taxon>
        <taxon>Fungi</taxon>
        <taxon>Dikarya</taxon>
        <taxon>Ascomycota</taxon>
        <taxon>Pezizomycotina</taxon>
        <taxon>Sordariomycetes</taxon>
        <taxon>Xylariomycetidae</taxon>
        <taxon>Xylariales</taxon>
        <taxon>Xylariaceae</taxon>
        <taxon>Anthostomella</taxon>
    </lineage>
</organism>
<protein>
    <submittedName>
        <fullName evidence="2">Uu.00g093990.m01.CDS01</fullName>
    </submittedName>
</protein>
<comment type="caution">
    <text evidence="2">The sequence shown here is derived from an EMBL/GenBank/DDBJ whole genome shotgun (WGS) entry which is preliminary data.</text>
</comment>